<evidence type="ECO:0000313" key="2">
    <source>
        <dbReference type="EMBL" id="TYI10585.1"/>
    </source>
</evidence>
<dbReference type="InterPro" id="IPR039589">
    <property type="entry name" value="TBCC1"/>
</dbReference>
<sequence>MTEVGIEATINRWDDTLELGMIDPHNSLSHPAGVSDAQAESATRLASDHFTKFLIPNWLEGESTGSTKDNPFPLTDPYLTSQQKNQNNLGEIKQILREATLEENLKRELSCALHVYFRDWLYASGNIRQLYCLQSD</sequence>
<accession>A0A5D2P5D0</accession>
<gene>
    <name evidence="2" type="ORF">ES332_A09G151400v1</name>
</gene>
<feature type="region of interest" description="Disordered" evidence="1">
    <location>
        <begin position="61"/>
        <end position="83"/>
    </location>
</feature>
<evidence type="ECO:0000256" key="1">
    <source>
        <dbReference type="SAM" id="MobiDB-lite"/>
    </source>
</evidence>
<dbReference type="Proteomes" id="UP000322667">
    <property type="component" value="Chromosome A09"/>
</dbReference>
<protein>
    <submittedName>
        <fullName evidence="2">Uncharacterized protein</fullName>
    </submittedName>
</protein>
<organism evidence="2 3">
    <name type="scientific">Gossypium tomentosum</name>
    <name type="common">Hawaiian cotton</name>
    <name type="synonym">Gossypium sandvicense</name>
    <dbReference type="NCBI Taxonomy" id="34277"/>
    <lineage>
        <taxon>Eukaryota</taxon>
        <taxon>Viridiplantae</taxon>
        <taxon>Streptophyta</taxon>
        <taxon>Embryophyta</taxon>
        <taxon>Tracheophyta</taxon>
        <taxon>Spermatophyta</taxon>
        <taxon>Magnoliopsida</taxon>
        <taxon>eudicotyledons</taxon>
        <taxon>Gunneridae</taxon>
        <taxon>Pentapetalae</taxon>
        <taxon>rosids</taxon>
        <taxon>malvids</taxon>
        <taxon>Malvales</taxon>
        <taxon>Malvaceae</taxon>
        <taxon>Malvoideae</taxon>
        <taxon>Gossypium</taxon>
    </lineage>
</organism>
<evidence type="ECO:0000313" key="3">
    <source>
        <dbReference type="Proteomes" id="UP000322667"/>
    </source>
</evidence>
<reference evidence="2 3" key="1">
    <citation type="submission" date="2019-07" db="EMBL/GenBank/DDBJ databases">
        <title>WGS assembly of Gossypium tomentosum.</title>
        <authorList>
            <person name="Chen Z.J."/>
            <person name="Sreedasyam A."/>
            <person name="Ando A."/>
            <person name="Song Q."/>
            <person name="De L."/>
            <person name="Hulse-Kemp A."/>
            <person name="Ding M."/>
            <person name="Ye W."/>
            <person name="Kirkbride R."/>
            <person name="Jenkins J."/>
            <person name="Plott C."/>
            <person name="Lovell J."/>
            <person name="Lin Y.-M."/>
            <person name="Vaughn R."/>
            <person name="Liu B."/>
            <person name="Li W."/>
            <person name="Simpson S."/>
            <person name="Scheffler B."/>
            <person name="Saski C."/>
            <person name="Grover C."/>
            <person name="Hu G."/>
            <person name="Conover J."/>
            <person name="Carlson J."/>
            <person name="Shu S."/>
            <person name="Boston L."/>
            <person name="Williams M."/>
            <person name="Peterson D."/>
            <person name="Mcgee K."/>
            <person name="Jones D."/>
            <person name="Wendel J."/>
            <person name="Stelly D."/>
            <person name="Grimwood J."/>
            <person name="Schmutz J."/>
        </authorList>
    </citation>
    <scope>NUCLEOTIDE SEQUENCE [LARGE SCALE GENOMIC DNA]</scope>
    <source>
        <strain evidence="2">7179.01</strain>
    </source>
</reference>
<dbReference type="PANTHER" id="PTHR16052">
    <property type="entry name" value="TBCC DOMAIN-CONTAINING PROTEIN 1"/>
    <property type="match status" value="1"/>
</dbReference>
<keyword evidence="3" id="KW-1185">Reference proteome</keyword>
<dbReference type="AlphaFoldDB" id="A0A5D2P5D0"/>
<name>A0A5D2P5D0_GOSTO</name>
<dbReference type="PANTHER" id="PTHR16052:SF0">
    <property type="entry name" value="TBCC DOMAIN-CONTAINING PROTEIN 1"/>
    <property type="match status" value="1"/>
</dbReference>
<proteinExistence type="predicted"/>
<dbReference type="EMBL" id="CM017618">
    <property type="protein sequence ID" value="TYI10585.1"/>
    <property type="molecule type" value="Genomic_DNA"/>
</dbReference>